<evidence type="ECO:0000313" key="11">
    <source>
        <dbReference type="Proteomes" id="UP000050863"/>
    </source>
</evidence>
<dbReference type="PROSITE" id="PS50931">
    <property type="entry name" value="HTH_LYSR"/>
    <property type="match status" value="1"/>
</dbReference>
<dbReference type="SUPFAM" id="SSF53850">
    <property type="entry name" value="Periplasmic binding protein-like II"/>
    <property type="match status" value="1"/>
</dbReference>
<dbReference type="Pfam" id="PF03466">
    <property type="entry name" value="LysR_substrate"/>
    <property type="match status" value="1"/>
</dbReference>
<accession>A0A0R3M1E4</accession>
<evidence type="ECO:0000256" key="2">
    <source>
        <dbReference type="ARBA" id="ARBA00009437"/>
    </source>
</evidence>
<dbReference type="InterPro" id="IPR050389">
    <property type="entry name" value="LysR-type_TF"/>
</dbReference>
<dbReference type="PRINTS" id="PR00039">
    <property type="entry name" value="HTHLYSR"/>
</dbReference>
<evidence type="ECO:0000256" key="6">
    <source>
        <dbReference type="ARBA" id="ARBA00023125"/>
    </source>
</evidence>
<proteinExistence type="inferred from homology"/>
<evidence type="ECO:0000256" key="8">
    <source>
        <dbReference type="ARBA" id="ARBA00023163"/>
    </source>
</evidence>
<feature type="domain" description="HTH lysR-type" evidence="9">
    <location>
        <begin position="15"/>
        <end position="72"/>
    </location>
</feature>
<dbReference type="Gene3D" id="3.40.190.10">
    <property type="entry name" value="Periplasmic binding protein-like II"/>
    <property type="match status" value="2"/>
</dbReference>
<gene>
    <name evidence="10" type="ORF">CQ12_05400</name>
</gene>
<comment type="caution">
    <text evidence="10">The sequence shown here is derived from an EMBL/GenBank/DDBJ whole genome shotgun (WGS) entry which is preliminary data.</text>
</comment>
<keyword evidence="4" id="KW-0678">Repressor</keyword>
<dbReference type="InterPro" id="IPR037402">
    <property type="entry name" value="YidZ_PBP2"/>
</dbReference>
<sequence length="307" mass="33608">MPEVAVTISSSLDAIDIGALRTLVLVYDLRSFSAAAERLDVNQSTISYTVERLRGAFHDPLFVRQGNGVAATERCAALVQWARGTIGEIEALASLGEFDPAVAKGTVTISCNHHERQTLIPQFSAQLRATAPQVKLVLLDAAGHGNLHLKQNQCDIVIGPVGIVGENFYRRHILTDHYVCVMDRSNPLARGRITLSAYCKAQHVFITHNGEWQPLYLDVLKAKGIVLEPVVTLPSHDSLERILPGTHLIASIPHQLARASGTRLHITPMPFRVPISIDMYWSARTARSGLHKWARGLLAEVAKESAA</sequence>
<dbReference type="Pfam" id="PF00126">
    <property type="entry name" value="HTH_1"/>
    <property type="match status" value="1"/>
</dbReference>
<dbReference type="Proteomes" id="UP000050863">
    <property type="component" value="Unassembled WGS sequence"/>
</dbReference>
<keyword evidence="5" id="KW-0805">Transcription regulation</keyword>
<dbReference type="PANTHER" id="PTHR30118">
    <property type="entry name" value="HTH-TYPE TRANSCRIPTIONAL REGULATOR LEUO-RELATED"/>
    <property type="match status" value="1"/>
</dbReference>
<dbReference type="InterPro" id="IPR036388">
    <property type="entry name" value="WH-like_DNA-bd_sf"/>
</dbReference>
<evidence type="ECO:0000256" key="7">
    <source>
        <dbReference type="ARBA" id="ARBA00023159"/>
    </source>
</evidence>
<dbReference type="CDD" id="cd08417">
    <property type="entry name" value="PBP2_Nitroaromatics_like"/>
    <property type="match status" value="1"/>
</dbReference>
<evidence type="ECO:0000256" key="4">
    <source>
        <dbReference type="ARBA" id="ARBA00022491"/>
    </source>
</evidence>
<dbReference type="GO" id="GO:0003700">
    <property type="term" value="F:DNA-binding transcription factor activity"/>
    <property type="evidence" value="ECO:0007669"/>
    <property type="project" value="InterPro"/>
</dbReference>
<evidence type="ECO:0000313" key="10">
    <source>
        <dbReference type="EMBL" id="KRR11267.1"/>
    </source>
</evidence>
<evidence type="ECO:0000256" key="1">
    <source>
        <dbReference type="ARBA" id="ARBA00003502"/>
    </source>
</evidence>
<dbReference type="PANTHER" id="PTHR30118:SF6">
    <property type="entry name" value="HTH-TYPE TRANSCRIPTIONAL REGULATOR LEUO"/>
    <property type="match status" value="1"/>
</dbReference>
<dbReference type="InterPro" id="IPR036390">
    <property type="entry name" value="WH_DNA-bd_sf"/>
</dbReference>
<keyword evidence="7" id="KW-0010">Activator</keyword>
<evidence type="ECO:0000256" key="3">
    <source>
        <dbReference type="ARBA" id="ARBA00022458"/>
    </source>
</evidence>
<keyword evidence="3" id="KW-0536">Nodulation</keyword>
<dbReference type="InterPro" id="IPR000847">
    <property type="entry name" value="LysR_HTH_N"/>
</dbReference>
<evidence type="ECO:0000259" key="9">
    <source>
        <dbReference type="PROSITE" id="PS50931"/>
    </source>
</evidence>
<dbReference type="GO" id="GO:0003677">
    <property type="term" value="F:DNA binding"/>
    <property type="evidence" value="ECO:0007669"/>
    <property type="project" value="UniProtKB-KW"/>
</dbReference>
<reference evidence="10 11" key="1">
    <citation type="submission" date="2014-03" db="EMBL/GenBank/DDBJ databases">
        <title>Bradyrhizobium valentinum sp. nov., isolated from effective nodules of Lupinus mariae-josephae, a lupine endemic of basic-lime soils in Eastern Spain.</title>
        <authorList>
            <person name="Duran D."/>
            <person name="Rey L."/>
            <person name="Navarro A."/>
            <person name="Busquets A."/>
            <person name="Imperial J."/>
            <person name="Ruiz-Argueso T."/>
        </authorList>
    </citation>
    <scope>NUCLEOTIDE SEQUENCE [LARGE SCALE GENOMIC DNA]</scope>
    <source>
        <strain evidence="10 11">PAC68</strain>
    </source>
</reference>
<dbReference type="Gene3D" id="1.10.10.10">
    <property type="entry name" value="Winged helix-like DNA-binding domain superfamily/Winged helix DNA-binding domain"/>
    <property type="match status" value="1"/>
</dbReference>
<keyword evidence="8" id="KW-0804">Transcription</keyword>
<dbReference type="InterPro" id="IPR005119">
    <property type="entry name" value="LysR_subst-bd"/>
</dbReference>
<comment type="similarity">
    <text evidence="2">Belongs to the LysR transcriptional regulatory family.</text>
</comment>
<organism evidence="10 11">
    <name type="scientific">Bradyrhizobium jicamae</name>
    <dbReference type="NCBI Taxonomy" id="280332"/>
    <lineage>
        <taxon>Bacteria</taxon>
        <taxon>Pseudomonadati</taxon>
        <taxon>Pseudomonadota</taxon>
        <taxon>Alphaproteobacteria</taxon>
        <taxon>Hyphomicrobiales</taxon>
        <taxon>Nitrobacteraceae</taxon>
        <taxon>Bradyrhizobium</taxon>
    </lineage>
</organism>
<dbReference type="STRING" id="280332.CQ12_05400"/>
<evidence type="ECO:0000256" key="5">
    <source>
        <dbReference type="ARBA" id="ARBA00023015"/>
    </source>
</evidence>
<keyword evidence="6" id="KW-0238">DNA-binding</keyword>
<keyword evidence="11" id="KW-1185">Reference proteome</keyword>
<comment type="function">
    <text evidence="1">NodD regulates the expression of the nodABCFE genes which encode other nodulation proteins. NodD is also a negative regulator of its own expression. Binds flavonoids as inducers.</text>
</comment>
<dbReference type="EMBL" id="LLXZ01000049">
    <property type="protein sequence ID" value="KRR11267.1"/>
    <property type="molecule type" value="Genomic_DNA"/>
</dbReference>
<dbReference type="AlphaFoldDB" id="A0A0R3M1E4"/>
<protein>
    <submittedName>
        <fullName evidence="10">LysR family transcriptional regulator</fullName>
    </submittedName>
</protein>
<name>A0A0R3M1E4_9BRAD</name>
<dbReference type="SUPFAM" id="SSF46785">
    <property type="entry name" value="Winged helix' DNA-binding domain"/>
    <property type="match status" value="1"/>
</dbReference>